<sequence>MRVVIFFASILSVVVAVAALPLSPAEAVTKASDAPHQAAYGR</sequence>
<protein>
    <submittedName>
        <fullName evidence="2">Uncharacterized protein</fullName>
    </submittedName>
</protein>
<keyword evidence="1" id="KW-0732">Signal</keyword>
<reference evidence="3" key="1">
    <citation type="journal article" date="2019" name="Int. J. Syst. Evol. Microbiol.">
        <title>The Global Catalogue of Microorganisms (GCM) 10K type strain sequencing project: providing services to taxonomists for standard genome sequencing and annotation.</title>
        <authorList>
            <consortium name="The Broad Institute Genomics Platform"/>
            <consortium name="The Broad Institute Genome Sequencing Center for Infectious Disease"/>
            <person name="Wu L."/>
            <person name="Ma J."/>
        </authorList>
    </citation>
    <scope>NUCLEOTIDE SEQUENCE [LARGE SCALE GENOMIC DNA]</scope>
    <source>
        <strain evidence="3">KCTC 23707</strain>
    </source>
</reference>
<gene>
    <name evidence="2" type="ORF">ACFSCV_08615</name>
</gene>
<evidence type="ECO:0000313" key="2">
    <source>
        <dbReference type="EMBL" id="MFD1703066.1"/>
    </source>
</evidence>
<accession>A0ABW4K6E1</accession>
<dbReference type="RefSeq" id="WP_378798935.1">
    <property type="nucleotide sequence ID" value="NZ_JBHUER010000005.1"/>
</dbReference>
<feature type="signal peptide" evidence="1">
    <location>
        <begin position="1"/>
        <end position="18"/>
    </location>
</feature>
<name>A0ABW4K6E1_9HYPH</name>
<dbReference type="Proteomes" id="UP001597308">
    <property type="component" value="Unassembled WGS sequence"/>
</dbReference>
<proteinExistence type="predicted"/>
<keyword evidence="3" id="KW-1185">Reference proteome</keyword>
<evidence type="ECO:0000313" key="3">
    <source>
        <dbReference type="Proteomes" id="UP001597308"/>
    </source>
</evidence>
<dbReference type="EMBL" id="JBHUER010000005">
    <property type="protein sequence ID" value="MFD1703066.1"/>
    <property type="molecule type" value="Genomic_DNA"/>
</dbReference>
<feature type="chain" id="PRO_5045733107" evidence="1">
    <location>
        <begin position="19"/>
        <end position="42"/>
    </location>
</feature>
<organism evidence="2 3">
    <name type="scientific">Methylopila henanensis</name>
    <dbReference type="NCBI Taxonomy" id="873516"/>
    <lineage>
        <taxon>Bacteria</taxon>
        <taxon>Pseudomonadati</taxon>
        <taxon>Pseudomonadota</taxon>
        <taxon>Alphaproteobacteria</taxon>
        <taxon>Hyphomicrobiales</taxon>
        <taxon>Methylopilaceae</taxon>
        <taxon>Methylopila</taxon>
    </lineage>
</organism>
<comment type="caution">
    <text evidence="2">The sequence shown here is derived from an EMBL/GenBank/DDBJ whole genome shotgun (WGS) entry which is preliminary data.</text>
</comment>
<evidence type="ECO:0000256" key="1">
    <source>
        <dbReference type="SAM" id="SignalP"/>
    </source>
</evidence>